<accession>A0ACA9R8T1</accession>
<comment type="caution">
    <text evidence="1">The sequence shown here is derived from an EMBL/GenBank/DDBJ whole genome shotgun (WGS) entry which is preliminary data.</text>
</comment>
<reference evidence="1" key="1">
    <citation type="submission" date="2021-06" db="EMBL/GenBank/DDBJ databases">
        <authorList>
            <person name="Kallberg Y."/>
            <person name="Tangrot J."/>
            <person name="Rosling A."/>
        </authorList>
    </citation>
    <scope>NUCLEOTIDE SEQUENCE</scope>
    <source>
        <strain evidence="1">MA461A</strain>
    </source>
</reference>
<name>A0ACA9R8T1_9GLOM</name>
<gene>
    <name evidence="1" type="ORF">RPERSI_LOCUS17777</name>
</gene>
<organism evidence="1 2">
    <name type="scientific">Racocetra persica</name>
    <dbReference type="NCBI Taxonomy" id="160502"/>
    <lineage>
        <taxon>Eukaryota</taxon>
        <taxon>Fungi</taxon>
        <taxon>Fungi incertae sedis</taxon>
        <taxon>Mucoromycota</taxon>
        <taxon>Glomeromycotina</taxon>
        <taxon>Glomeromycetes</taxon>
        <taxon>Diversisporales</taxon>
        <taxon>Gigasporaceae</taxon>
        <taxon>Racocetra</taxon>
    </lineage>
</organism>
<dbReference type="EMBL" id="CAJVQC010045983">
    <property type="protein sequence ID" value="CAG8782279.1"/>
    <property type="molecule type" value="Genomic_DNA"/>
</dbReference>
<evidence type="ECO:0000313" key="1">
    <source>
        <dbReference type="EMBL" id="CAG8782279.1"/>
    </source>
</evidence>
<dbReference type="Proteomes" id="UP000789920">
    <property type="component" value="Unassembled WGS sequence"/>
</dbReference>
<sequence>NWIMMARGGFRMALVPVARIKPGFVRKMFELAQICVLRWT</sequence>
<proteinExistence type="predicted"/>
<feature type="non-terminal residue" evidence="1">
    <location>
        <position position="40"/>
    </location>
</feature>
<evidence type="ECO:0000313" key="2">
    <source>
        <dbReference type="Proteomes" id="UP000789920"/>
    </source>
</evidence>
<protein>
    <submittedName>
        <fullName evidence="1">31750_t:CDS:1</fullName>
    </submittedName>
</protein>
<keyword evidence="2" id="KW-1185">Reference proteome</keyword>
<feature type="non-terminal residue" evidence="1">
    <location>
        <position position="1"/>
    </location>
</feature>